<comment type="caution">
    <text evidence="1">The sequence shown here is derived from an EMBL/GenBank/DDBJ whole genome shotgun (WGS) entry which is preliminary data.</text>
</comment>
<dbReference type="EMBL" id="JAPFFF010000053">
    <property type="protein sequence ID" value="KAK8838949.1"/>
    <property type="molecule type" value="Genomic_DNA"/>
</dbReference>
<sequence>MENCDCRFIKNEYLIELLRKRALQQLKIVNNPKYSIFFDEYSPVIDINDPCNVNIYAGIELPDRSIPTGTIVTPVSFPKSRSIDDLFNILMSNIKTKFILKESSISMYKKCEEDFLCIQFFSTLMITDLGDLVPGKDKMFRIFNIFAPEFNKCGTVFAYQLKDEKNIARIYTVDKKYENPIFYETIKMPEIDETNKISKYHLKIFQRNHKKNRREYEKLE</sequence>
<evidence type="ECO:0000313" key="1">
    <source>
        <dbReference type="EMBL" id="KAK8838949.1"/>
    </source>
</evidence>
<accession>A0ABR2GYD5</accession>
<organism evidence="1 2">
    <name type="scientific">Tritrichomonas musculus</name>
    <dbReference type="NCBI Taxonomy" id="1915356"/>
    <lineage>
        <taxon>Eukaryota</taxon>
        <taxon>Metamonada</taxon>
        <taxon>Parabasalia</taxon>
        <taxon>Tritrichomonadida</taxon>
        <taxon>Tritrichomonadidae</taxon>
        <taxon>Tritrichomonas</taxon>
    </lineage>
</organism>
<reference evidence="1 2" key="1">
    <citation type="submission" date="2024-04" db="EMBL/GenBank/DDBJ databases">
        <title>Tritrichomonas musculus Genome.</title>
        <authorList>
            <person name="Alves-Ferreira E."/>
            <person name="Grigg M."/>
            <person name="Lorenzi H."/>
            <person name="Galac M."/>
        </authorList>
    </citation>
    <scope>NUCLEOTIDE SEQUENCE [LARGE SCALE GENOMIC DNA]</scope>
    <source>
        <strain evidence="1 2">EAF2021</strain>
    </source>
</reference>
<keyword evidence="2" id="KW-1185">Reference proteome</keyword>
<protein>
    <submittedName>
        <fullName evidence="1">Uncharacterized protein</fullName>
    </submittedName>
</protein>
<name>A0ABR2GYD5_9EUKA</name>
<proteinExistence type="predicted"/>
<dbReference type="Proteomes" id="UP001470230">
    <property type="component" value="Unassembled WGS sequence"/>
</dbReference>
<evidence type="ECO:0000313" key="2">
    <source>
        <dbReference type="Proteomes" id="UP001470230"/>
    </source>
</evidence>
<gene>
    <name evidence="1" type="ORF">M9Y10_032409</name>
</gene>